<protein>
    <recommendedName>
        <fullName evidence="1">HTH cro/C1-type domain-containing protein</fullName>
    </recommendedName>
</protein>
<dbReference type="SUPFAM" id="SSF47413">
    <property type="entry name" value="lambda repressor-like DNA-binding domains"/>
    <property type="match status" value="1"/>
</dbReference>
<dbReference type="RefSeq" id="WP_345196333.1">
    <property type="nucleotide sequence ID" value="NZ_BAABFL010000375.1"/>
</dbReference>
<dbReference type="Pfam" id="PF01381">
    <property type="entry name" value="HTH_3"/>
    <property type="match status" value="1"/>
</dbReference>
<evidence type="ECO:0000313" key="2">
    <source>
        <dbReference type="EMBL" id="GAA4650219.1"/>
    </source>
</evidence>
<evidence type="ECO:0000313" key="3">
    <source>
        <dbReference type="Proteomes" id="UP001500604"/>
    </source>
</evidence>
<gene>
    <name evidence="2" type="ORF">GCM10023116_25020</name>
</gene>
<dbReference type="PROSITE" id="PS50943">
    <property type="entry name" value="HTH_CROC1"/>
    <property type="match status" value="1"/>
</dbReference>
<dbReference type="InterPro" id="IPR010982">
    <property type="entry name" value="Lambda_DNA-bd_dom_sf"/>
</dbReference>
<dbReference type="Gene3D" id="1.10.260.40">
    <property type="entry name" value="lambda repressor-like DNA-binding domains"/>
    <property type="match status" value="1"/>
</dbReference>
<sequence length="215" mass="24017">MEKQKTGNTKILDKSVQKARAARLKTIYSQKKKEHGLTQVRLAEMLNMKQSSVAKYLMGAIPLNYEAMVMFSKALGCSVYDIEPNDEYFERIFVEQPQLISVIGSLSGSIPTEILVEITSGNKSSVAIAIDQDTPFQFGAPKYAVLVPGFIPTQNLYAVRMKKGDGGFLLCKMAENGLDYLTGEKFRILFQDSTPPTCLLRDELSFIAPVHQFLY</sequence>
<organism evidence="2 3">
    <name type="scientific">Kistimonas scapharcae</name>
    <dbReference type="NCBI Taxonomy" id="1036133"/>
    <lineage>
        <taxon>Bacteria</taxon>
        <taxon>Pseudomonadati</taxon>
        <taxon>Pseudomonadota</taxon>
        <taxon>Gammaproteobacteria</taxon>
        <taxon>Oceanospirillales</taxon>
        <taxon>Endozoicomonadaceae</taxon>
        <taxon>Kistimonas</taxon>
    </lineage>
</organism>
<dbReference type="Proteomes" id="UP001500604">
    <property type="component" value="Unassembled WGS sequence"/>
</dbReference>
<proteinExistence type="predicted"/>
<dbReference type="CDD" id="cd00093">
    <property type="entry name" value="HTH_XRE"/>
    <property type="match status" value="1"/>
</dbReference>
<dbReference type="SMART" id="SM00530">
    <property type="entry name" value="HTH_XRE"/>
    <property type="match status" value="1"/>
</dbReference>
<dbReference type="EMBL" id="BAABFL010000375">
    <property type="protein sequence ID" value="GAA4650219.1"/>
    <property type="molecule type" value="Genomic_DNA"/>
</dbReference>
<reference evidence="3" key="1">
    <citation type="journal article" date="2019" name="Int. J. Syst. Evol. Microbiol.">
        <title>The Global Catalogue of Microorganisms (GCM) 10K type strain sequencing project: providing services to taxonomists for standard genome sequencing and annotation.</title>
        <authorList>
            <consortium name="The Broad Institute Genomics Platform"/>
            <consortium name="The Broad Institute Genome Sequencing Center for Infectious Disease"/>
            <person name="Wu L."/>
            <person name="Ma J."/>
        </authorList>
    </citation>
    <scope>NUCLEOTIDE SEQUENCE [LARGE SCALE GENOMIC DNA]</scope>
    <source>
        <strain evidence="3">JCM 17805</strain>
    </source>
</reference>
<keyword evidence="3" id="KW-1185">Reference proteome</keyword>
<comment type="caution">
    <text evidence="2">The sequence shown here is derived from an EMBL/GenBank/DDBJ whole genome shotgun (WGS) entry which is preliminary data.</text>
</comment>
<name>A0ABP8V493_9GAMM</name>
<evidence type="ECO:0000259" key="1">
    <source>
        <dbReference type="PROSITE" id="PS50943"/>
    </source>
</evidence>
<feature type="domain" description="HTH cro/C1-type" evidence="1">
    <location>
        <begin position="33"/>
        <end position="82"/>
    </location>
</feature>
<accession>A0ABP8V493</accession>
<dbReference type="InterPro" id="IPR001387">
    <property type="entry name" value="Cro/C1-type_HTH"/>
</dbReference>